<gene>
    <name evidence="1" type="ORF">ENP94_08005</name>
    <name evidence="2" type="ORF">ENS16_03650</name>
</gene>
<sequence>MKLKNNGRQQLKQVAYCGLYCNLCSARNRIPKQAKALKATMHIEGWDYWGKEFAGFKEFWDFLGKLCKEACPGCRQGGGPPFCGIRKCAQKRKVDVCVSCPDWPCKRIKGIAQGYPTLIPDAERMRRIGLDKWLKEQAKRMRTGFCYCDIRWPNYTIAKD</sequence>
<dbReference type="AlphaFoldDB" id="A0A7C1SHU0"/>
<name>A0A7C1SHU0_UNCW3</name>
<accession>A0A7C1SHU0</accession>
<organism evidence="1">
    <name type="scientific">candidate division WOR-3 bacterium</name>
    <dbReference type="NCBI Taxonomy" id="2052148"/>
    <lineage>
        <taxon>Bacteria</taxon>
        <taxon>Bacteria division WOR-3</taxon>
    </lineage>
</organism>
<dbReference type="InterPro" id="IPR024227">
    <property type="entry name" value="DUF3795"/>
</dbReference>
<evidence type="ECO:0000313" key="1">
    <source>
        <dbReference type="EMBL" id="HEA87927.1"/>
    </source>
</evidence>
<dbReference type="EMBL" id="DSLG01000008">
    <property type="protein sequence ID" value="HEA87927.1"/>
    <property type="molecule type" value="Genomic_DNA"/>
</dbReference>
<dbReference type="EMBL" id="DSTU01000004">
    <property type="protein sequence ID" value="HFJ53765.1"/>
    <property type="molecule type" value="Genomic_DNA"/>
</dbReference>
<dbReference type="Pfam" id="PF12675">
    <property type="entry name" value="DUF3795"/>
    <property type="match status" value="1"/>
</dbReference>
<protein>
    <submittedName>
        <fullName evidence="1">DUF3795 domain-containing protein</fullName>
    </submittedName>
</protein>
<comment type="caution">
    <text evidence="1">The sequence shown here is derived from an EMBL/GenBank/DDBJ whole genome shotgun (WGS) entry which is preliminary data.</text>
</comment>
<evidence type="ECO:0000313" key="2">
    <source>
        <dbReference type="EMBL" id="HFJ53765.1"/>
    </source>
</evidence>
<reference evidence="1" key="1">
    <citation type="journal article" date="2020" name="mSystems">
        <title>Genome- and Community-Level Interaction Insights into Carbon Utilization and Element Cycling Functions of Hydrothermarchaeota in Hydrothermal Sediment.</title>
        <authorList>
            <person name="Zhou Z."/>
            <person name="Liu Y."/>
            <person name="Xu W."/>
            <person name="Pan J."/>
            <person name="Luo Z.H."/>
            <person name="Li M."/>
        </authorList>
    </citation>
    <scope>NUCLEOTIDE SEQUENCE [LARGE SCALE GENOMIC DNA]</scope>
    <source>
        <strain evidence="1">SpSt-265</strain>
        <strain evidence="2">SpSt-465</strain>
    </source>
</reference>
<proteinExistence type="predicted"/>